<dbReference type="PROSITE" id="PS50835">
    <property type="entry name" value="IG_LIKE"/>
    <property type="match status" value="1"/>
</dbReference>
<dbReference type="CDD" id="cd00099">
    <property type="entry name" value="IgV"/>
    <property type="match status" value="1"/>
</dbReference>
<dbReference type="InterPro" id="IPR013783">
    <property type="entry name" value="Ig-like_fold"/>
</dbReference>
<dbReference type="SMART" id="SM00406">
    <property type="entry name" value="IGv"/>
    <property type="match status" value="1"/>
</dbReference>
<dbReference type="Proteomes" id="UP000694406">
    <property type="component" value="Unplaced"/>
</dbReference>
<sequence length="118" mass="13446">HSWICHYVDFLSPSIMVKYNFTQETALSASLGESATLSCKVSSGFHFLYFTWYQQKEGESPRFILYYNTTSRETKFGPEASGHFSASTNTPKEIAFLTINNVQAKDEGNYHCDKNHGR</sequence>
<evidence type="ECO:0000313" key="3">
    <source>
        <dbReference type="Proteomes" id="UP000694406"/>
    </source>
</evidence>
<dbReference type="Gene3D" id="2.60.40.10">
    <property type="entry name" value="Immunoglobulins"/>
    <property type="match status" value="1"/>
</dbReference>
<dbReference type="InterPro" id="IPR007110">
    <property type="entry name" value="Ig-like_dom"/>
</dbReference>
<dbReference type="InterPro" id="IPR003599">
    <property type="entry name" value="Ig_sub"/>
</dbReference>
<dbReference type="Pfam" id="PF07686">
    <property type="entry name" value="V-set"/>
    <property type="match status" value="1"/>
</dbReference>
<dbReference type="InterPro" id="IPR050150">
    <property type="entry name" value="IgV_Light_Chain"/>
</dbReference>
<dbReference type="SUPFAM" id="SSF48726">
    <property type="entry name" value="Immunoglobulin"/>
    <property type="match status" value="1"/>
</dbReference>
<proteinExistence type="predicted"/>
<dbReference type="InterPro" id="IPR013106">
    <property type="entry name" value="Ig_V-set"/>
</dbReference>
<dbReference type="GeneTree" id="ENSGT01010000228737"/>
<evidence type="ECO:0000313" key="2">
    <source>
        <dbReference type="Ensembl" id="ENSLLTP00000019246.1"/>
    </source>
</evidence>
<reference evidence="2" key="1">
    <citation type="submission" date="2025-08" db="UniProtKB">
        <authorList>
            <consortium name="Ensembl"/>
        </authorList>
    </citation>
    <scope>IDENTIFICATION</scope>
</reference>
<protein>
    <recommendedName>
        <fullName evidence="1">Ig-like domain-containing protein</fullName>
    </recommendedName>
</protein>
<dbReference type="InterPro" id="IPR036179">
    <property type="entry name" value="Ig-like_dom_sf"/>
</dbReference>
<name>A0A8C5WWZ0_LATLA</name>
<feature type="domain" description="Ig-like" evidence="1">
    <location>
        <begin position="13"/>
        <end position="118"/>
    </location>
</feature>
<keyword evidence="3" id="KW-1185">Reference proteome</keyword>
<dbReference type="PANTHER" id="PTHR23267">
    <property type="entry name" value="IMMUNOGLOBULIN LIGHT CHAIN"/>
    <property type="match status" value="1"/>
</dbReference>
<dbReference type="AlphaFoldDB" id="A0A8C5WWZ0"/>
<reference evidence="2" key="2">
    <citation type="submission" date="2025-09" db="UniProtKB">
        <authorList>
            <consortium name="Ensembl"/>
        </authorList>
    </citation>
    <scope>IDENTIFICATION</scope>
</reference>
<accession>A0A8C5WWZ0</accession>
<organism evidence="2 3">
    <name type="scientific">Laticauda laticaudata</name>
    <name type="common">Blue-ringed sea krait</name>
    <name type="synonym">Blue-lipped sea krait</name>
    <dbReference type="NCBI Taxonomy" id="8630"/>
    <lineage>
        <taxon>Eukaryota</taxon>
        <taxon>Metazoa</taxon>
        <taxon>Chordata</taxon>
        <taxon>Craniata</taxon>
        <taxon>Vertebrata</taxon>
        <taxon>Euteleostomi</taxon>
        <taxon>Lepidosauria</taxon>
        <taxon>Squamata</taxon>
        <taxon>Bifurcata</taxon>
        <taxon>Unidentata</taxon>
        <taxon>Episquamata</taxon>
        <taxon>Toxicofera</taxon>
        <taxon>Serpentes</taxon>
        <taxon>Colubroidea</taxon>
        <taxon>Elapidae</taxon>
        <taxon>Laticaudinae</taxon>
        <taxon>Laticauda</taxon>
    </lineage>
</organism>
<dbReference type="SMART" id="SM00409">
    <property type="entry name" value="IG"/>
    <property type="match status" value="1"/>
</dbReference>
<evidence type="ECO:0000259" key="1">
    <source>
        <dbReference type="PROSITE" id="PS50835"/>
    </source>
</evidence>
<dbReference type="Ensembl" id="ENSLLTT00000019954.1">
    <property type="protein sequence ID" value="ENSLLTP00000019246.1"/>
    <property type="gene ID" value="ENSLLTG00000014497.1"/>
</dbReference>